<dbReference type="InterPro" id="IPR011006">
    <property type="entry name" value="CheY-like_superfamily"/>
</dbReference>
<dbReference type="GO" id="GO:0000160">
    <property type="term" value="P:phosphorelay signal transduction system"/>
    <property type="evidence" value="ECO:0007669"/>
    <property type="project" value="UniProtKB-KW"/>
</dbReference>
<dbReference type="InterPro" id="IPR058031">
    <property type="entry name" value="AAA_lid_NorR"/>
</dbReference>
<evidence type="ECO:0000256" key="3">
    <source>
        <dbReference type="ARBA" id="ARBA00022840"/>
    </source>
</evidence>
<dbReference type="PANTHER" id="PTHR32071">
    <property type="entry name" value="TRANSCRIPTIONAL REGULATORY PROTEIN"/>
    <property type="match status" value="1"/>
</dbReference>
<proteinExistence type="predicted"/>
<feature type="domain" description="Sigma-54 factor interaction" evidence="8">
    <location>
        <begin position="144"/>
        <end position="342"/>
    </location>
</feature>
<evidence type="ECO:0000256" key="7">
    <source>
        <dbReference type="PROSITE-ProRule" id="PRU00169"/>
    </source>
</evidence>
<dbReference type="Gene3D" id="3.40.50.300">
    <property type="entry name" value="P-loop containing nucleotide triphosphate hydrolases"/>
    <property type="match status" value="1"/>
</dbReference>
<evidence type="ECO:0000259" key="8">
    <source>
        <dbReference type="PROSITE" id="PS50045"/>
    </source>
</evidence>
<evidence type="ECO:0000256" key="6">
    <source>
        <dbReference type="ARBA" id="ARBA00023163"/>
    </source>
</evidence>
<keyword evidence="3" id="KW-0067">ATP-binding</keyword>
<dbReference type="InterPro" id="IPR002197">
    <property type="entry name" value="HTH_Fis"/>
</dbReference>
<evidence type="ECO:0000256" key="5">
    <source>
        <dbReference type="ARBA" id="ARBA00023015"/>
    </source>
</evidence>
<evidence type="ECO:0000313" key="11">
    <source>
        <dbReference type="Proteomes" id="UP000037046"/>
    </source>
</evidence>
<dbReference type="Pfam" id="PF14532">
    <property type="entry name" value="Sigma54_activ_2"/>
    <property type="match status" value="1"/>
</dbReference>
<evidence type="ECO:0000256" key="1">
    <source>
        <dbReference type="ARBA" id="ARBA00022553"/>
    </source>
</evidence>
<dbReference type="InterPro" id="IPR009057">
    <property type="entry name" value="Homeodomain-like_sf"/>
</dbReference>
<keyword evidence="11" id="KW-1185">Reference proteome</keyword>
<accession>A0A0L6CSN8</accession>
<dbReference type="Pfam" id="PF25601">
    <property type="entry name" value="AAA_lid_14"/>
    <property type="match status" value="1"/>
</dbReference>
<gene>
    <name evidence="10" type="primary">dctD_3</name>
    <name evidence="10" type="ORF">ROTO_26690</name>
</gene>
<organism evidence="10 11">
    <name type="scientific">Roseovarius tolerans</name>
    <dbReference type="NCBI Taxonomy" id="74031"/>
    <lineage>
        <taxon>Bacteria</taxon>
        <taxon>Pseudomonadati</taxon>
        <taxon>Pseudomonadota</taxon>
        <taxon>Alphaproteobacteria</taxon>
        <taxon>Rhodobacterales</taxon>
        <taxon>Roseobacteraceae</taxon>
        <taxon>Roseovarius</taxon>
    </lineage>
</organism>
<dbReference type="PROSITE" id="PS50045">
    <property type="entry name" value="SIGMA54_INTERACT_4"/>
    <property type="match status" value="1"/>
</dbReference>
<dbReference type="GO" id="GO:0005524">
    <property type="term" value="F:ATP binding"/>
    <property type="evidence" value="ECO:0007669"/>
    <property type="project" value="UniProtKB-KW"/>
</dbReference>
<dbReference type="EMBL" id="LGVV01000040">
    <property type="protein sequence ID" value="KNX40787.1"/>
    <property type="molecule type" value="Genomic_DNA"/>
</dbReference>
<dbReference type="PANTHER" id="PTHR32071:SF29">
    <property type="entry name" value="PHOSPHOGLYCERATE TRANSPORT SYSTEM TRANSCRIPTIONAL REGULATORY PROTEIN PGTA"/>
    <property type="match status" value="1"/>
</dbReference>
<dbReference type="Gene3D" id="3.40.50.2300">
    <property type="match status" value="1"/>
</dbReference>
<sequence length="409" mass="44243">MSGEVLVVDDDRPVREALTQTLELAEYRVRAVGSFIEAKDHIAPDFSGVILSDIRMPGRDGFHLLSYTRALDDELPVILLTGEGDIPMAVKAMGEGAFDFLEKPCAPDQLIPVLDRALKNRRLVLENRRLKAQLETGDPAARMLFGTSQLAEDMRQTVRQAARAGTEVLVTGPPGAGVSKVAEVIHLMSQGASGPFVKRAAAGLDPQALETAYAQAAGGNLFLDEILALPTASQYALLERLDPGGEARLIAGSTANLGQAAAEGRFNADLFYRLEVLRVRIPALSERPEDIPVLFRHYVAQAAEQAGLSSPEISPDHLAALMAQDWPGNARSLMSAAMRFVLGMPDNAAEAAELGLAEQMARVERSLLIAALGRQNGRAAQAAQALKLPRKTFYDKLARYGIRPEDYRR</sequence>
<dbReference type="GO" id="GO:0043565">
    <property type="term" value="F:sequence-specific DNA binding"/>
    <property type="evidence" value="ECO:0007669"/>
    <property type="project" value="InterPro"/>
</dbReference>
<dbReference type="InterPro" id="IPR027417">
    <property type="entry name" value="P-loop_NTPase"/>
</dbReference>
<dbReference type="SUPFAM" id="SSF52540">
    <property type="entry name" value="P-loop containing nucleoside triphosphate hydrolases"/>
    <property type="match status" value="1"/>
</dbReference>
<dbReference type="PROSITE" id="PS50110">
    <property type="entry name" value="RESPONSE_REGULATORY"/>
    <property type="match status" value="1"/>
</dbReference>
<comment type="caution">
    <text evidence="10">The sequence shown here is derived from an EMBL/GenBank/DDBJ whole genome shotgun (WGS) entry which is preliminary data.</text>
</comment>
<dbReference type="STRING" id="74031.SAMN04488077_10114"/>
<feature type="domain" description="Response regulatory" evidence="9">
    <location>
        <begin position="4"/>
        <end position="118"/>
    </location>
</feature>
<dbReference type="SUPFAM" id="SSF46689">
    <property type="entry name" value="Homeodomain-like"/>
    <property type="match status" value="1"/>
</dbReference>
<dbReference type="SMART" id="SM00448">
    <property type="entry name" value="REC"/>
    <property type="match status" value="1"/>
</dbReference>
<keyword evidence="6" id="KW-0804">Transcription</keyword>
<dbReference type="RefSeq" id="WP_050663532.1">
    <property type="nucleotide sequence ID" value="NZ_CP118494.1"/>
</dbReference>
<dbReference type="SUPFAM" id="SSF52172">
    <property type="entry name" value="CheY-like"/>
    <property type="match status" value="1"/>
</dbReference>
<dbReference type="PATRIC" id="fig|74031.6.peg.2721"/>
<dbReference type="Gene3D" id="1.10.8.60">
    <property type="match status" value="1"/>
</dbReference>
<dbReference type="OrthoDB" id="9802388at2"/>
<protein>
    <submittedName>
        <fullName evidence="10">C4-dicarboxylate transport transcriptional regulatory protein DctD</fullName>
    </submittedName>
</protein>
<keyword evidence="1 7" id="KW-0597">Phosphoprotein</keyword>
<dbReference type="FunFam" id="3.40.50.2300:FF:000018">
    <property type="entry name" value="DNA-binding transcriptional regulator NtrC"/>
    <property type="match status" value="1"/>
</dbReference>
<evidence type="ECO:0000256" key="4">
    <source>
        <dbReference type="ARBA" id="ARBA00023012"/>
    </source>
</evidence>
<dbReference type="InterPro" id="IPR002078">
    <property type="entry name" value="Sigma_54_int"/>
</dbReference>
<dbReference type="Gene3D" id="1.10.10.60">
    <property type="entry name" value="Homeodomain-like"/>
    <property type="match status" value="1"/>
</dbReference>
<dbReference type="AlphaFoldDB" id="A0A0L6CSN8"/>
<evidence type="ECO:0000259" key="9">
    <source>
        <dbReference type="PROSITE" id="PS50110"/>
    </source>
</evidence>
<evidence type="ECO:0000313" key="10">
    <source>
        <dbReference type="EMBL" id="KNX40787.1"/>
    </source>
</evidence>
<dbReference type="Pfam" id="PF02954">
    <property type="entry name" value="HTH_8"/>
    <property type="match status" value="1"/>
</dbReference>
<dbReference type="PRINTS" id="PR01590">
    <property type="entry name" value="HTHFIS"/>
</dbReference>
<dbReference type="Pfam" id="PF00072">
    <property type="entry name" value="Response_reg"/>
    <property type="match status" value="1"/>
</dbReference>
<reference evidence="11" key="1">
    <citation type="submission" date="2015-07" db="EMBL/GenBank/DDBJ databases">
        <title>Draft Genome Sequence of Roseovarius tolerans EL-164, a producer of N-Acylated Alanine Methyl Esters (NAMEs).</title>
        <authorList>
            <person name="Voget S."/>
            <person name="Bruns H."/>
            <person name="Wagner-Doebler I."/>
            <person name="Schulz S."/>
            <person name="Daniel R."/>
        </authorList>
    </citation>
    <scope>NUCLEOTIDE SEQUENCE [LARGE SCALE GENOMIC DNA]</scope>
    <source>
        <strain evidence="11">EL-164</strain>
    </source>
</reference>
<name>A0A0L6CSN8_9RHOB</name>
<dbReference type="InterPro" id="IPR001789">
    <property type="entry name" value="Sig_transdc_resp-reg_receiver"/>
</dbReference>
<dbReference type="Proteomes" id="UP000037046">
    <property type="component" value="Unassembled WGS sequence"/>
</dbReference>
<keyword evidence="5" id="KW-0805">Transcription regulation</keyword>
<keyword evidence="2" id="KW-0547">Nucleotide-binding</keyword>
<keyword evidence="4" id="KW-0902">Two-component regulatory system</keyword>
<dbReference type="CDD" id="cd17549">
    <property type="entry name" value="REC_DctD-like"/>
    <property type="match status" value="1"/>
</dbReference>
<dbReference type="GO" id="GO:0006355">
    <property type="term" value="P:regulation of DNA-templated transcription"/>
    <property type="evidence" value="ECO:0007669"/>
    <property type="project" value="InterPro"/>
</dbReference>
<evidence type="ECO:0000256" key="2">
    <source>
        <dbReference type="ARBA" id="ARBA00022741"/>
    </source>
</evidence>
<feature type="modified residue" description="4-aspartylphosphate" evidence="7">
    <location>
        <position position="53"/>
    </location>
</feature>